<gene>
    <name evidence="3" type="ORF">HETIRDRAFT_145783</name>
</gene>
<feature type="compositionally biased region" description="Basic and acidic residues" evidence="2">
    <location>
        <begin position="279"/>
        <end position="303"/>
    </location>
</feature>
<organism evidence="3 4">
    <name type="scientific">Heterobasidion irregulare (strain TC 32-1)</name>
    <dbReference type="NCBI Taxonomy" id="747525"/>
    <lineage>
        <taxon>Eukaryota</taxon>
        <taxon>Fungi</taxon>
        <taxon>Dikarya</taxon>
        <taxon>Basidiomycota</taxon>
        <taxon>Agaricomycotina</taxon>
        <taxon>Agaricomycetes</taxon>
        <taxon>Russulales</taxon>
        <taxon>Bondarzewiaceae</taxon>
        <taxon>Heterobasidion</taxon>
        <taxon>Heterobasidion annosum species complex</taxon>
    </lineage>
</organism>
<dbReference type="Pfam" id="PF09184">
    <property type="entry name" value="PPP4R2"/>
    <property type="match status" value="1"/>
</dbReference>
<sequence length="321" mass="34916">MAMAHDTHNISSGFKWSEDYDATLERIASTDDVETQWAQLRDIIKYKIEQNITSFLADAEKLVKSEGLRLFSPQPSTTGGLKLPPFPPRPPVAPSLDPCPKNHFTKEEASAFKESLYAQLDGFDGIPFTIQRISDLCVRPREHYRSVGKYLRAIEKAVYVTSTWDSFPPLSPQAAGPEAIASTAFGTGSSSVPSTPLFSPIPFLHGDARRSTSRSPPPLALSAVTPGGGTPLDTTVLGMEHRGLGLVDELDDPGIGHMSDHPTALSSVTSVGRGSGAKSLDERFVRASENRVGPESKRQKPNEDIEDMLLDERDGDKENKS</sequence>
<dbReference type="InterPro" id="IPR015267">
    <property type="entry name" value="PPP4R2"/>
</dbReference>
<feature type="compositionally biased region" description="Basic and acidic residues" evidence="2">
    <location>
        <begin position="310"/>
        <end position="321"/>
    </location>
</feature>
<dbReference type="PANTHER" id="PTHR16487">
    <property type="entry name" value="PPP4R2-RELATED PROTEIN"/>
    <property type="match status" value="1"/>
</dbReference>
<feature type="region of interest" description="Disordered" evidence="2">
    <location>
        <begin position="206"/>
        <end position="227"/>
    </location>
</feature>
<dbReference type="KEGG" id="hir:HETIRDRAFT_145783"/>
<accession>W4KJI3</accession>
<feature type="region of interest" description="Disordered" evidence="2">
    <location>
        <begin position="253"/>
        <end position="321"/>
    </location>
</feature>
<dbReference type="HOGENOM" id="CLU_056027_0_0_1"/>
<evidence type="ECO:0000256" key="2">
    <source>
        <dbReference type="SAM" id="MobiDB-lite"/>
    </source>
</evidence>
<comment type="similarity">
    <text evidence="1">Belongs to the PPP4R2 family.</text>
</comment>
<dbReference type="Proteomes" id="UP000030671">
    <property type="component" value="Unassembled WGS sequence"/>
</dbReference>
<dbReference type="STRING" id="747525.W4KJI3"/>
<reference evidence="3 4" key="1">
    <citation type="journal article" date="2012" name="New Phytol.">
        <title>Insight into trade-off between wood decay and parasitism from the genome of a fungal forest pathogen.</title>
        <authorList>
            <person name="Olson A."/>
            <person name="Aerts A."/>
            <person name="Asiegbu F."/>
            <person name="Belbahri L."/>
            <person name="Bouzid O."/>
            <person name="Broberg A."/>
            <person name="Canback B."/>
            <person name="Coutinho P.M."/>
            <person name="Cullen D."/>
            <person name="Dalman K."/>
            <person name="Deflorio G."/>
            <person name="van Diepen L.T."/>
            <person name="Dunand C."/>
            <person name="Duplessis S."/>
            <person name="Durling M."/>
            <person name="Gonthier P."/>
            <person name="Grimwood J."/>
            <person name="Fossdal C.G."/>
            <person name="Hansson D."/>
            <person name="Henrissat B."/>
            <person name="Hietala A."/>
            <person name="Himmelstrand K."/>
            <person name="Hoffmeister D."/>
            <person name="Hogberg N."/>
            <person name="James T.Y."/>
            <person name="Karlsson M."/>
            <person name="Kohler A."/>
            <person name="Kues U."/>
            <person name="Lee Y.H."/>
            <person name="Lin Y.C."/>
            <person name="Lind M."/>
            <person name="Lindquist E."/>
            <person name="Lombard V."/>
            <person name="Lucas S."/>
            <person name="Lunden K."/>
            <person name="Morin E."/>
            <person name="Murat C."/>
            <person name="Park J."/>
            <person name="Raffaello T."/>
            <person name="Rouze P."/>
            <person name="Salamov A."/>
            <person name="Schmutz J."/>
            <person name="Solheim H."/>
            <person name="Stahlberg J."/>
            <person name="Velez H."/>
            <person name="de Vries R.P."/>
            <person name="Wiebenga A."/>
            <person name="Woodward S."/>
            <person name="Yakovlev I."/>
            <person name="Garbelotto M."/>
            <person name="Martin F."/>
            <person name="Grigoriev I.V."/>
            <person name="Stenlid J."/>
        </authorList>
    </citation>
    <scope>NUCLEOTIDE SEQUENCE [LARGE SCALE GENOMIC DNA]</scope>
    <source>
        <strain evidence="3 4">TC 32-1</strain>
    </source>
</reference>
<dbReference type="GO" id="GO:0030289">
    <property type="term" value="C:protein phosphatase 4 complex"/>
    <property type="evidence" value="ECO:0007669"/>
    <property type="project" value="InterPro"/>
</dbReference>
<dbReference type="OrthoDB" id="341898at2759"/>
<dbReference type="AlphaFoldDB" id="W4KJI3"/>
<dbReference type="GO" id="GO:0005634">
    <property type="term" value="C:nucleus"/>
    <property type="evidence" value="ECO:0007669"/>
    <property type="project" value="TreeGrafter"/>
</dbReference>
<name>W4KJI3_HETIT</name>
<dbReference type="PANTHER" id="PTHR16487:SF0">
    <property type="entry name" value="PROTEIN PHOSPHATASE 4 REGULATORY SUBUNIT 2-RELATED"/>
    <property type="match status" value="1"/>
</dbReference>
<proteinExistence type="inferred from homology"/>
<dbReference type="InParanoid" id="W4KJI3"/>
<evidence type="ECO:0000256" key="1">
    <source>
        <dbReference type="ARBA" id="ARBA00009207"/>
    </source>
</evidence>
<dbReference type="eggNOG" id="KOG3175">
    <property type="taxonomic scope" value="Eukaryota"/>
</dbReference>
<dbReference type="GO" id="GO:0019888">
    <property type="term" value="F:protein phosphatase regulator activity"/>
    <property type="evidence" value="ECO:0007669"/>
    <property type="project" value="InterPro"/>
</dbReference>
<evidence type="ECO:0000313" key="4">
    <source>
        <dbReference type="Proteomes" id="UP000030671"/>
    </source>
</evidence>
<dbReference type="GeneID" id="20667099"/>
<evidence type="ECO:0000313" key="3">
    <source>
        <dbReference type="EMBL" id="ETW86012.1"/>
    </source>
</evidence>
<keyword evidence="4" id="KW-1185">Reference proteome</keyword>
<dbReference type="GO" id="GO:0005737">
    <property type="term" value="C:cytoplasm"/>
    <property type="evidence" value="ECO:0007669"/>
    <property type="project" value="TreeGrafter"/>
</dbReference>
<protein>
    <submittedName>
        <fullName evidence="3">Uncharacterized protein</fullName>
    </submittedName>
</protein>
<dbReference type="RefSeq" id="XP_009542800.1">
    <property type="nucleotide sequence ID" value="XM_009544505.1"/>
</dbReference>
<dbReference type="EMBL" id="KI925455">
    <property type="protein sequence ID" value="ETW86012.1"/>
    <property type="molecule type" value="Genomic_DNA"/>
</dbReference>